<comment type="caution">
    <text evidence="1">The sequence shown here is derived from an EMBL/GenBank/DDBJ whole genome shotgun (WGS) entry which is preliminary data.</text>
</comment>
<organism evidence="1 2">
    <name type="scientific">Rhodococcus opacus RKJ300 = JCM 13270</name>
    <dbReference type="NCBI Taxonomy" id="1165867"/>
    <lineage>
        <taxon>Bacteria</taxon>
        <taxon>Bacillati</taxon>
        <taxon>Actinomycetota</taxon>
        <taxon>Actinomycetes</taxon>
        <taxon>Mycobacteriales</taxon>
        <taxon>Nocardiaceae</taxon>
        <taxon>Rhodococcus</taxon>
    </lineage>
</organism>
<dbReference type="Proteomes" id="UP000006447">
    <property type="component" value="Unassembled WGS sequence"/>
</dbReference>
<gene>
    <name evidence="1" type="ORF">W59_25591</name>
</gene>
<name>I0WKP5_RHOOP</name>
<dbReference type="EMBL" id="AJJH01000141">
    <property type="protein sequence ID" value="EID76961.1"/>
    <property type="molecule type" value="Genomic_DNA"/>
</dbReference>
<proteinExistence type="predicted"/>
<dbReference type="AlphaFoldDB" id="I0WKP5"/>
<dbReference type="RefSeq" id="WP_007299567.1">
    <property type="nucleotide sequence ID" value="NZ_AJJH01000141.1"/>
</dbReference>
<accession>I0WKP5</accession>
<evidence type="ECO:0000313" key="2">
    <source>
        <dbReference type="Proteomes" id="UP000006447"/>
    </source>
</evidence>
<dbReference type="PATRIC" id="fig|1165867.3.peg.5226"/>
<reference evidence="1 2" key="1">
    <citation type="journal article" date="2012" name="J. Bacteriol.">
        <title>Draft genome sequence of the nitrophenol-degrading actinomycete Rhodococcus imtechensis RKJ300.</title>
        <authorList>
            <person name="Vikram S."/>
            <person name="Kumar S."/>
            <person name="Subramanian S."/>
            <person name="Raghava G.P."/>
        </authorList>
    </citation>
    <scope>NUCLEOTIDE SEQUENCE [LARGE SCALE GENOMIC DNA]</scope>
    <source>
        <strain evidence="1 2">RKJ300</strain>
    </source>
</reference>
<evidence type="ECO:0000313" key="1">
    <source>
        <dbReference type="EMBL" id="EID76961.1"/>
    </source>
</evidence>
<protein>
    <submittedName>
        <fullName evidence="1">Uncharacterized protein</fullName>
    </submittedName>
</protein>
<sequence length="216" mass="23980">MTLAADTDVVWAAYTAAAGPVDAATPDDRTTGCARCGHTTPVMFPVGQVISRRFTGFESWTNLAARKLCQVCAWAYRARTLRVAAHIVTRDPATLRPATPALLHQVLSTKIGADTAVIVPLRPGRKHLIPDAIWGAVTVDDSRLTWQDHDAARLAVMCRLRGHGFTETMLRDNAPTYSVVHRLPADQWPQVFDDWNLLAPWRHADPWWEVGLRATR</sequence>